<proteinExistence type="predicted"/>
<evidence type="ECO:0000313" key="2">
    <source>
        <dbReference type="Proteomes" id="UP001275315"/>
    </source>
</evidence>
<dbReference type="Proteomes" id="UP001275315">
    <property type="component" value="Unassembled WGS sequence"/>
</dbReference>
<name>A0ABU5CUT9_9BACI</name>
<gene>
    <name evidence="1" type="ORF">RWD45_18260</name>
</gene>
<accession>A0ABU5CUT9</accession>
<comment type="caution">
    <text evidence="1">The sequence shown here is derived from an EMBL/GenBank/DDBJ whole genome shotgun (WGS) entry which is preliminary data.</text>
</comment>
<protein>
    <submittedName>
        <fullName evidence="1">Uncharacterized protein</fullName>
    </submittedName>
</protein>
<evidence type="ECO:0000313" key="1">
    <source>
        <dbReference type="EMBL" id="MDY0410136.1"/>
    </source>
</evidence>
<sequence>MCNDLIDYLCNTNNYLLWTDLRKKYEGNFDRADFDMFDKYAYFYDIPHKVMNVVIYFGLDKHDMDSSKLMKDMHDICKLLQKNQIETVREAVYLFKLYDMNHMEIIKTLDAFSKRMENLESMLQK</sequence>
<organism evidence="1 2">
    <name type="scientific">Paracerasibacillus soli</name>
    <dbReference type="NCBI Taxonomy" id="480284"/>
    <lineage>
        <taxon>Bacteria</taxon>
        <taxon>Bacillati</taxon>
        <taxon>Bacillota</taxon>
        <taxon>Bacilli</taxon>
        <taxon>Bacillales</taxon>
        <taxon>Bacillaceae</taxon>
        <taxon>Paracerasibacillus</taxon>
    </lineage>
</organism>
<keyword evidence="2" id="KW-1185">Reference proteome</keyword>
<reference evidence="1 2" key="1">
    <citation type="submission" date="2023-10" db="EMBL/GenBank/DDBJ databases">
        <title>Virgibacillus soli CC-YMP-6 genome.</title>
        <authorList>
            <person name="Miliotis G."/>
            <person name="Sengupta P."/>
            <person name="Hameed A."/>
            <person name="Chuvochina M."/>
            <person name="Mcdonagh F."/>
            <person name="Simpson A.C."/>
            <person name="Singh N.K."/>
            <person name="Rekha P.D."/>
            <person name="Raman K."/>
            <person name="Hugenholtz P."/>
            <person name="Venkateswaran K."/>
        </authorList>
    </citation>
    <scope>NUCLEOTIDE SEQUENCE [LARGE SCALE GENOMIC DNA]</scope>
    <source>
        <strain evidence="1 2">CC-YMP-6</strain>
    </source>
</reference>
<dbReference type="EMBL" id="JAWDIQ010000003">
    <property type="protein sequence ID" value="MDY0410136.1"/>
    <property type="molecule type" value="Genomic_DNA"/>
</dbReference>
<dbReference type="RefSeq" id="WP_320380999.1">
    <property type="nucleotide sequence ID" value="NZ_JAWDIQ010000003.1"/>
</dbReference>